<dbReference type="Proteomes" id="UP000046395">
    <property type="component" value="Unassembled WGS sequence"/>
</dbReference>
<evidence type="ECO:0000313" key="3">
    <source>
        <dbReference type="WBParaSite" id="TMUE_0000002366.1"/>
    </source>
</evidence>
<keyword evidence="1" id="KW-0175">Coiled coil</keyword>
<dbReference type="STRING" id="70415.A0A5S6Q531"/>
<dbReference type="AlphaFoldDB" id="A0A5S6Q531"/>
<name>A0A5S6Q531_TRIMR</name>
<evidence type="ECO:0000313" key="2">
    <source>
        <dbReference type="Proteomes" id="UP000046395"/>
    </source>
</evidence>
<evidence type="ECO:0000256" key="1">
    <source>
        <dbReference type="SAM" id="Coils"/>
    </source>
</evidence>
<sequence length="100" mass="11617">MWNLMRCDVMPTISEDSLDGACSTGLTPSNETSKFEQIMVNMLDERDKLYEQLLECRRQLEEAQSRLSDARKTNELLQRQLEDTSEPISRVRNCLLSFTI</sequence>
<proteinExistence type="predicted"/>
<feature type="coiled-coil region" evidence="1">
    <location>
        <begin position="46"/>
        <end position="80"/>
    </location>
</feature>
<protein>
    <submittedName>
        <fullName evidence="3">Uncharacterized protein</fullName>
    </submittedName>
</protein>
<keyword evidence="2" id="KW-1185">Reference proteome</keyword>
<reference evidence="3" key="1">
    <citation type="submission" date="2019-12" db="UniProtKB">
        <authorList>
            <consortium name="WormBaseParasite"/>
        </authorList>
    </citation>
    <scope>IDENTIFICATION</scope>
</reference>
<organism evidence="2 3">
    <name type="scientific">Trichuris muris</name>
    <name type="common">Mouse whipworm</name>
    <dbReference type="NCBI Taxonomy" id="70415"/>
    <lineage>
        <taxon>Eukaryota</taxon>
        <taxon>Metazoa</taxon>
        <taxon>Ecdysozoa</taxon>
        <taxon>Nematoda</taxon>
        <taxon>Enoplea</taxon>
        <taxon>Dorylaimia</taxon>
        <taxon>Trichinellida</taxon>
        <taxon>Trichuridae</taxon>
        <taxon>Trichuris</taxon>
    </lineage>
</organism>
<dbReference type="SUPFAM" id="SSF90257">
    <property type="entry name" value="Myosin rod fragments"/>
    <property type="match status" value="1"/>
</dbReference>
<accession>A0A5S6Q531</accession>
<dbReference type="WBParaSite" id="TMUE_0000002366.1">
    <property type="protein sequence ID" value="TMUE_0000002366.1"/>
    <property type="gene ID" value="WBGene00298211"/>
</dbReference>